<reference evidence="12" key="1">
    <citation type="journal article" date="2019" name="Int. J. Syst. Evol. Microbiol.">
        <title>The Global Catalogue of Microorganisms (GCM) 10K type strain sequencing project: providing services to taxonomists for standard genome sequencing and annotation.</title>
        <authorList>
            <consortium name="The Broad Institute Genomics Platform"/>
            <consortium name="The Broad Institute Genome Sequencing Center for Infectious Disease"/>
            <person name="Wu L."/>
            <person name="Ma J."/>
        </authorList>
    </citation>
    <scope>NUCLEOTIDE SEQUENCE [LARGE SCALE GENOMIC DNA]</scope>
    <source>
        <strain evidence="12">KLKA75</strain>
    </source>
</reference>
<keyword evidence="4" id="KW-0808">Transferase</keyword>
<feature type="transmembrane region" description="Helical" evidence="9">
    <location>
        <begin position="117"/>
        <end position="140"/>
    </location>
</feature>
<dbReference type="InterPro" id="IPR011712">
    <property type="entry name" value="Sig_transdc_His_kin_sub3_dim/P"/>
</dbReference>
<keyword evidence="7" id="KW-0067">ATP-binding</keyword>
<organism evidence="11 12">
    <name type="scientific">Actinomadura gamaensis</name>
    <dbReference type="NCBI Taxonomy" id="1763541"/>
    <lineage>
        <taxon>Bacteria</taxon>
        <taxon>Bacillati</taxon>
        <taxon>Actinomycetota</taxon>
        <taxon>Actinomycetes</taxon>
        <taxon>Streptosporangiales</taxon>
        <taxon>Thermomonosporaceae</taxon>
        <taxon>Actinomadura</taxon>
    </lineage>
</organism>
<dbReference type="Pfam" id="PF13796">
    <property type="entry name" value="Sensor"/>
    <property type="match status" value="1"/>
</dbReference>
<gene>
    <name evidence="11" type="ORF">ACFPCY_07980</name>
</gene>
<feature type="transmembrane region" description="Helical" evidence="9">
    <location>
        <begin position="176"/>
        <end position="200"/>
    </location>
</feature>
<dbReference type="SMART" id="SM00387">
    <property type="entry name" value="HATPase_c"/>
    <property type="match status" value="1"/>
</dbReference>
<evidence type="ECO:0000259" key="10">
    <source>
        <dbReference type="SMART" id="SM00387"/>
    </source>
</evidence>
<dbReference type="Gene3D" id="1.20.5.1930">
    <property type="match status" value="1"/>
</dbReference>
<name>A0ABV9TUZ9_9ACTN</name>
<evidence type="ECO:0000256" key="2">
    <source>
        <dbReference type="ARBA" id="ARBA00012438"/>
    </source>
</evidence>
<feature type="domain" description="Histidine kinase/HSP90-like ATPase" evidence="10">
    <location>
        <begin position="334"/>
        <end position="424"/>
    </location>
</feature>
<keyword evidence="12" id="KW-1185">Reference proteome</keyword>
<dbReference type="EC" id="2.7.13.3" evidence="2"/>
<dbReference type="SUPFAM" id="SSF55874">
    <property type="entry name" value="ATPase domain of HSP90 chaperone/DNA topoisomerase II/histidine kinase"/>
    <property type="match status" value="1"/>
</dbReference>
<dbReference type="CDD" id="cd16917">
    <property type="entry name" value="HATPase_UhpB-NarQ-NarX-like"/>
    <property type="match status" value="1"/>
</dbReference>
<dbReference type="InterPro" id="IPR036890">
    <property type="entry name" value="HATPase_C_sf"/>
</dbReference>
<keyword evidence="9" id="KW-1133">Transmembrane helix</keyword>
<evidence type="ECO:0000256" key="5">
    <source>
        <dbReference type="ARBA" id="ARBA00022741"/>
    </source>
</evidence>
<evidence type="ECO:0000313" key="11">
    <source>
        <dbReference type="EMBL" id="MFC4907253.1"/>
    </source>
</evidence>
<evidence type="ECO:0000256" key="1">
    <source>
        <dbReference type="ARBA" id="ARBA00000085"/>
    </source>
</evidence>
<accession>A0ABV9TUZ9</accession>
<dbReference type="GO" id="GO:0016301">
    <property type="term" value="F:kinase activity"/>
    <property type="evidence" value="ECO:0007669"/>
    <property type="project" value="UniProtKB-KW"/>
</dbReference>
<dbReference type="InterPro" id="IPR050482">
    <property type="entry name" value="Sensor_HK_TwoCompSys"/>
</dbReference>
<protein>
    <recommendedName>
        <fullName evidence="2">histidine kinase</fullName>
        <ecNumber evidence="2">2.7.13.3</ecNumber>
    </recommendedName>
</protein>
<evidence type="ECO:0000256" key="4">
    <source>
        <dbReference type="ARBA" id="ARBA00022679"/>
    </source>
</evidence>
<dbReference type="Pfam" id="PF07730">
    <property type="entry name" value="HisKA_3"/>
    <property type="match status" value="1"/>
</dbReference>
<comment type="catalytic activity">
    <reaction evidence="1">
        <text>ATP + protein L-histidine = ADP + protein N-phospho-L-histidine.</text>
        <dbReference type="EC" id="2.7.13.3"/>
    </reaction>
</comment>
<dbReference type="EMBL" id="JBHSIT010000002">
    <property type="protein sequence ID" value="MFC4907253.1"/>
    <property type="molecule type" value="Genomic_DNA"/>
</dbReference>
<comment type="caution">
    <text evidence="11">The sequence shown here is derived from an EMBL/GenBank/DDBJ whole genome shotgun (WGS) entry which is preliminary data.</text>
</comment>
<dbReference type="PANTHER" id="PTHR24421">
    <property type="entry name" value="NITRATE/NITRITE SENSOR PROTEIN NARX-RELATED"/>
    <property type="match status" value="1"/>
</dbReference>
<evidence type="ECO:0000313" key="12">
    <source>
        <dbReference type="Proteomes" id="UP001595872"/>
    </source>
</evidence>
<dbReference type="Proteomes" id="UP001595872">
    <property type="component" value="Unassembled WGS sequence"/>
</dbReference>
<dbReference type="InterPro" id="IPR025828">
    <property type="entry name" value="Put_sensor_dom"/>
</dbReference>
<sequence length="429" mass="44958">MASATAWRALTGRRLLLTGVPWRSAAYLAGGAALGFAALLVLLPLFVLGTVGSVVVVGIPVLVALGLCGVPLAALERRRLRLVDPRPARGGHARPPRPGVRAWVTFRYQEQATWRELAYALLLTTVLWPFDLAVLGLALLMPCACLSAPYAWSFADPGDDRIVVLKLVPVTGAAQAWALVPVGVLLLPVAGYVLTVVAAARGTVARALLATRENELGRELARVARSRSDLVDAFEVERRRIERDLHDGAQQRLVALTMTLGLARISGGDEASALVEQAHRESKLVLDELRRLIRGVHPGVLSDRGLLAAVEDAADCSPVPVRVDLDLPGRLPPAVEGTAYFVVSEALANVAKHSEAGAATVRGGVVADVLELEIRDDGVGGADPADGTGLAGLAARVAAVDGRLSLSSPPGGPTVLRVELPCAPTDHSG</sequence>
<dbReference type="InterPro" id="IPR003594">
    <property type="entry name" value="HATPase_dom"/>
</dbReference>
<proteinExistence type="predicted"/>
<feature type="transmembrane region" description="Helical" evidence="9">
    <location>
        <begin position="25"/>
        <end position="48"/>
    </location>
</feature>
<evidence type="ECO:0000256" key="6">
    <source>
        <dbReference type="ARBA" id="ARBA00022777"/>
    </source>
</evidence>
<evidence type="ECO:0000256" key="9">
    <source>
        <dbReference type="SAM" id="Phobius"/>
    </source>
</evidence>
<keyword evidence="9" id="KW-0812">Transmembrane</keyword>
<evidence type="ECO:0000256" key="8">
    <source>
        <dbReference type="ARBA" id="ARBA00023012"/>
    </source>
</evidence>
<keyword evidence="5" id="KW-0547">Nucleotide-binding</keyword>
<keyword evidence="9" id="KW-0472">Membrane</keyword>
<keyword evidence="8" id="KW-0902">Two-component regulatory system</keyword>
<dbReference type="Gene3D" id="3.30.565.10">
    <property type="entry name" value="Histidine kinase-like ATPase, C-terminal domain"/>
    <property type="match status" value="1"/>
</dbReference>
<evidence type="ECO:0000256" key="3">
    <source>
        <dbReference type="ARBA" id="ARBA00022553"/>
    </source>
</evidence>
<feature type="transmembrane region" description="Helical" evidence="9">
    <location>
        <begin position="54"/>
        <end position="75"/>
    </location>
</feature>
<evidence type="ECO:0000256" key="7">
    <source>
        <dbReference type="ARBA" id="ARBA00022840"/>
    </source>
</evidence>
<keyword evidence="3" id="KW-0597">Phosphoprotein</keyword>
<dbReference type="RefSeq" id="WP_378252990.1">
    <property type="nucleotide sequence ID" value="NZ_JBHSIT010000002.1"/>
</dbReference>
<keyword evidence="6 11" id="KW-0418">Kinase</keyword>
<dbReference type="PANTHER" id="PTHR24421:SF10">
    <property type="entry name" value="NITRATE_NITRITE SENSOR PROTEIN NARQ"/>
    <property type="match status" value="1"/>
</dbReference>